<feature type="chain" id="PRO_5042248047" description="Secreted protein" evidence="1">
    <location>
        <begin position="23"/>
        <end position="70"/>
    </location>
</feature>
<organism evidence="2 3">
    <name type="scientific">Skeletonema marinoi</name>
    <dbReference type="NCBI Taxonomy" id="267567"/>
    <lineage>
        <taxon>Eukaryota</taxon>
        <taxon>Sar</taxon>
        <taxon>Stramenopiles</taxon>
        <taxon>Ochrophyta</taxon>
        <taxon>Bacillariophyta</taxon>
        <taxon>Coscinodiscophyceae</taxon>
        <taxon>Thalassiosirophycidae</taxon>
        <taxon>Thalassiosirales</taxon>
        <taxon>Skeletonemataceae</taxon>
        <taxon>Skeletonema</taxon>
        <taxon>Skeletonema marinoi-dohrnii complex</taxon>
    </lineage>
</organism>
<dbReference type="Proteomes" id="UP001224775">
    <property type="component" value="Unassembled WGS sequence"/>
</dbReference>
<name>A0AAD8YK95_9STRA</name>
<protein>
    <recommendedName>
        <fullName evidence="4">Secreted protein</fullName>
    </recommendedName>
</protein>
<comment type="caution">
    <text evidence="2">The sequence shown here is derived from an EMBL/GenBank/DDBJ whole genome shotgun (WGS) entry which is preliminary data.</text>
</comment>
<proteinExistence type="predicted"/>
<dbReference type="EMBL" id="JATAAI010000002">
    <property type="protein sequence ID" value="KAK1747677.1"/>
    <property type="molecule type" value="Genomic_DNA"/>
</dbReference>
<evidence type="ECO:0000313" key="3">
    <source>
        <dbReference type="Proteomes" id="UP001224775"/>
    </source>
</evidence>
<reference evidence="2" key="1">
    <citation type="submission" date="2023-06" db="EMBL/GenBank/DDBJ databases">
        <title>Survivors Of The Sea: Transcriptome response of Skeletonema marinoi to long-term dormancy.</title>
        <authorList>
            <person name="Pinder M.I.M."/>
            <person name="Kourtchenko O."/>
            <person name="Robertson E.K."/>
            <person name="Larsson T."/>
            <person name="Maumus F."/>
            <person name="Osuna-Cruz C.M."/>
            <person name="Vancaester E."/>
            <person name="Stenow R."/>
            <person name="Vandepoele K."/>
            <person name="Ploug H."/>
            <person name="Bruchert V."/>
            <person name="Godhe A."/>
            <person name="Topel M."/>
        </authorList>
    </citation>
    <scope>NUCLEOTIDE SEQUENCE</scope>
    <source>
        <strain evidence="2">R05AC</strain>
    </source>
</reference>
<keyword evidence="1" id="KW-0732">Signal</keyword>
<sequence>MSSRLLLTPILAHALFKTKICAHLFTLLVIDTATSLKTVRIAMEENPVMMQYEHFSPNHWMQLFWKMKMK</sequence>
<evidence type="ECO:0000313" key="2">
    <source>
        <dbReference type="EMBL" id="KAK1747677.1"/>
    </source>
</evidence>
<keyword evidence="3" id="KW-1185">Reference proteome</keyword>
<feature type="signal peptide" evidence="1">
    <location>
        <begin position="1"/>
        <end position="22"/>
    </location>
</feature>
<evidence type="ECO:0000256" key="1">
    <source>
        <dbReference type="SAM" id="SignalP"/>
    </source>
</evidence>
<evidence type="ECO:0008006" key="4">
    <source>
        <dbReference type="Google" id="ProtNLM"/>
    </source>
</evidence>
<dbReference type="AlphaFoldDB" id="A0AAD8YK95"/>
<gene>
    <name evidence="2" type="ORF">QTG54_001640</name>
</gene>
<accession>A0AAD8YK95</accession>